<accession>A0A226ENT2</accession>
<reference evidence="4 5" key="1">
    <citation type="submission" date="2015-12" db="EMBL/GenBank/DDBJ databases">
        <title>The genome of Folsomia candida.</title>
        <authorList>
            <person name="Faddeeva A."/>
            <person name="Derks M.F."/>
            <person name="Anvar Y."/>
            <person name="Smit S."/>
            <person name="Van Straalen N."/>
            <person name="Roelofs D."/>
        </authorList>
    </citation>
    <scope>NUCLEOTIDE SEQUENCE [LARGE SCALE GENOMIC DNA]</scope>
    <source>
        <strain evidence="4 5">VU population</strain>
        <tissue evidence="4">Whole body</tissue>
    </source>
</reference>
<dbReference type="Gene3D" id="1.10.30.10">
    <property type="entry name" value="High mobility group box domain"/>
    <property type="match status" value="1"/>
</dbReference>
<dbReference type="InterPro" id="IPR036910">
    <property type="entry name" value="HMG_box_dom_sf"/>
</dbReference>
<dbReference type="SUPFAM" id="SSF47095">
    <property type="entry name" value="HMG-box"/>
    <property type="match status" value="1"/>
</dbReference>
<evidence type="ECO:0000256" key="2">
    <source>
        <dbReference type="SAM" id="MobiDB-lite"/>
    </source>
</evidence>
<proteinExistence type="predicted"/>
<evidence type="ECO:0000256" key="1">
    <source>
        <dbReference type="PROSITE-ProRule" id="PRU00267"/>
    </source>
</evidence>
<keyword evidence="5" id="KW-1185">Reference proteome</keyword>
<feature type="compositionally biased region" description="Polar residues" evidence="2">
    <location>
        <begin position="127"/>
        <end position="136"/>
    </location>
</feature>
<feature type="region of interest" description="Disordered" evidence="2">
    <location>
        <begin position="105"/>
        <end position="159"/>
    </location>
</feature>
<feature type="region of interest" description="Disordered" evidence="2">
    <location>
        <begin position="1"/>
        <end position="31"/>
    </location>
</feature>
<dbReference type="Pfam" id="PF09011">
    <property type="entry name" value="HMG_box_2"/>
    <property type="match status" value="1"/>
</dbReference>
<keyword evidence="1" id="KW-0539">Nucleus</keyword>
<feature type="domain" description="HMG box" evidence="3">
    <location>
        <begin position="160"/>
        <end position="219"/>
    </location>
</feature>
<dbReference type="AlphaFoldDB" id="A0A226ENT2"/>
<feature type="compositionally biased region" description="Acidic residues" evidence="2">
    <location>
        <begin position="8"/>
        <end position="29"/>
    </location>
</feature>
<name>A0A226ENT2_FOLCA</name>
<evidence type="ECO:0000313" key="4">
    <source>
        <dbReference type="EMBL" id="OXA58878.1"/>
    </source>
</evidence>
<dbReference type="InterPro" id="IPR009071">
    <property type="entry name" value="HMG_box_dom"/>
</dbReference>
<dbReference type="EMBL" id="LNIX01000002">
    <property type="protein sequence ID" value="OXA58878.1"/>
    <property type="molecule type" value="Genomic_DNA"/>
</dbReference>
<gene>
    <name evidence="4" type="ORF">Fcan01_05652</name>
</gene>
<evidence type="ECO:0000313" key="5">
    <source>
        <dbReference type="Proteomes" id="UP000198287"/>
    </source>
</evidence>
<dbReference type="GO" id="GO:0003677">
    <property type="term" value="F:DNA binding"/>
    <property type="evidence" value="ECO:0007669"/>
    <property type="project" value="UniProtKB-UniRule"/>
</dbReference>
<comment type="caution">
    <text evidence="4">The sequence shown here is derived from an EMBL/GenBank/DDBJ whole genome shotgun (WGS) entry which is preliminary data.</text>
</comment>
<dbReference type="Proteomes" id="UP000198287">
    <property type="component" value="Unassembled WGS sequence"/>
</dbReference>
<sequence length="219" mass="24636">MAYSASDSEIDIEVTEDGSEDELREESGEEKEKVVVFDHAAYQRKIREMDAYYQRMRSFGMEFNEGRQSRLGAGRGRGRPVKENSDEDDDNVCNLVEIGSNVSINRSSRASSRASIGDPLGIRPAGSETQGLNNESCKAGRVMPESSRAGREVAGSSNAKKKKMNGYLLFALSKKKEIEVQTRTKMDKTMDQVLKMFDEEWKNLSEDDKTVWKDKAKRA</sequence>
<feature type="DNA-binding region" description="HMG box" evidence="1">
    <location>
        <begin position="160"/>
        <end position="219"/>
    </location>
</feature>
<dbReference type="PROSITE" id="PS50118">
    <property type="entry name" value="HMG_BOX_2"/>
    <property type="match status" value="1"/>
</dbReference>
<dbReference type="CDD" id="cd00084">
    <property type="entry name" value="HMG-box_SF"/>
    <property type="match status" value="1"/>
</dbReference>
<evidence type="ECO:0000259" key="3">
    <source>
        <dbReference type="PROSITE" id="PS50118"/>
    </source>
</evidence>
<feature type="region of interest" description="Disordered" evidence="2">
    <location>
        <begin position="64"/>
        <end position="92"/>
    </location>
</feature>
<protein>
    <submittedName>
        <fullName evidence="4">Non-histone chromosomal protein 6</fullName>
    </submittedName>
</protein>
<dbReference type="GO" id="GO:0005634">
    <property type="term" value="C:nucleus"/>
    <property type="evidence" value="ECO:0007669"/>
    <property type="project" value="UniProtKB-UniRule"/>
</dbReference>
<organism evidence="4 5">
    <name type="scientific">Folsomia candida</name>
    <name type="common">Springtail</name>
    <dbReference type="NCBI Taxonomy" id="158441"/>
    <lineage>
        <taxon>Eukaryota</taxon>
        <taxon>Metazoa</taxon>
        <taxon>Ecdysozoa</taxon>
        <taxon>Arthropoda</taxon>
        <taxon>Hexapoda</taxon>
        <taxon>Collembola</taxon>
        <taxon>Entomobryomorpha</taxon>
        <taxon>Isotomoidea</taxon>
        <taxon>Isotomidae</taxon>
        <taxon>Proisotominae</taxon>
        <taxon>Folsomia</taxon>
    </lineage>
</organism>
<feature type="compositionally biased region" description="Low complexity" evidence="2">
    <location>
        <begin position="105"/>
        <end position="116"/>
    </location>
</feature>
<keyword evidence="1" id="KW-0238">DNA-binding</keyword>